<protein>
    <submittedName>
        <fullName evidence="5">Universal stress protein</fullName>
    </submittedName>
</protein>
<keyword evidence="6" id="KW-1185">Reference proteome</keyword>
<dbReference type="PRINTS" id="PR01438">
    <property type="entry name" value="UNVRSLSTRESS"/>
</dbReference>
<evidence type="ECO:0000259" key="4">
    <source>
        <dbReference type="Pfam" id="PF00582"/>
    </source>
</evidence>
<dbReference type="InterPro" id="IPR014729">
    <property type="entry name" value="Rossmann-like_a/b/a_fold"/>
</dbReference>
<comment type="caution">
    <text evidence="5">The sequence shown here is derived from an EMBL/GenBank/DDBJ whole genome shotgun (WGS) entry which is preliminary data.</text>
</comment>
<evidence type="ECO:0000256" key="2">
    <source>
        <dbReference type="ARBA" id="ARBA00022741"/>
    </source>
</evidence>
<dbReference type="GO" id="GO:0005524">
    <property type="term" value="F:ATP binding"/>
    <property type="evidence" value="ECO:0007669"/>
    <property type="project" value="UniProtKB-KW"/>
</dbReference>
<organism evidence="5 6">
    <name type="scientific">Gordonia asplenii</name>
    <dbReference type="NCBI Taxonomy" id="2725283"/>
    <lineage>
        <taxon>Bacteria</taxon>
        <taxon>Bacillati</taxon>
        <taxon>Actinomycetota</taxon>
        <taxon>Actinomycetes</taxon>
        <taxon>Mycobacteriales</taxon>
        <taxon>Gordoniaceae</taxon>
        <taxon>Gordonia</taxon>
    </lineage>
</organism>
<sequence>MSTHAVSPYVLVGVDGSSSALRAVCWAAQEAHRRGIRLVIAHVVDTGLLTYGPDVQAMFVEEIEKIGHDVSAPAEQRVEKHYPSVPTSTVTAAGIPAGELVGLSEHAVLTVVGASGRGGFSAALLGSVAMALITDGRSPVAVIRSPHDAPVPQTGPVIVGVDGGECSEEAIAWAFDEASRRRTSLIAVHSWMFYSTTIKPFPTSVSDSRARAAQAVEEREVIAERLAGWQEKYPDVHVERVTEMGQPADHLLDLARNAQLVVIGCRGHGELTGIWFDSVTRTLIHRADCPVLVARHKATRNKETMTERAH</sequence>
<dbReference type="SUPFAM" id="SSF52402">
    <property type="entry name" value="Adenine nucleotide alpha hydrolases-like"/>
    <property type="match status" value="2"/>
</dbReference>
<keyword evidence="2" id="KW-0547">Nucleotide-binding</keyword>
<dbReference type="PANTHER" id="PTHR46268">
    <property type="entry name" value="STRESS RESPONSE PROTEIN NHAX"/>
    <property type="match status" value="1"/>
</dbReference>
<proteinExistence type="inferred from homology"/>
<dbReference type="Pfam" id="PF00582">
    <property type="entry name" value="Usp"/>
    <property type="match status" value="2"/>
</dbReference>
<evidence type="ECO:0000256" key="1">
    <source>
        <dbReference type="ARBA" id="ARBA00008791"/>
    </source>
</evidence>
<dbReference type="Proteomes" id="UP000550729">
    <property type="component" value="Unassembled WGS sequence"/>
</dbReference>
<evidence type="ECO:0000313" key="6">
    <source>
        <dbReference type="Proteomes" id="UP000550729"/>
    </source>
</evidence>
<evidence type="ECO:0000256" key="3">
    <source>
        <dbReference type="ARBA" id="ARBA00022840"/>
    </source>
</evidence>
<dbReference type="Gene3D" id="3.40.50.620">
    <property type="entry name" value="HUPs"/>
    <property type="match status" value="2"/>
</dbReference>
<feature type="domain" description="UspA" evidence="4">
    <location>
        <begin position="10"/>
        <end position="144"/>
    </location>
</feature>
<evidence type="ECO:0000313" key="5">
    <source>
        <dbReference type="EMBL" id="NMO01603.1"/>
    </source>
</evidence>
<dbReference type="RefSeq" id="WP_170194096.1">
    <property type="nucleotide sequence ID" value="NZ_JABBNB010000008.1"/>
</dbReference>
<dbReference type="AlphaFoldDB" id="A0A848KYW8"/>
<dbReference type="InterPro" id="IPR006015">
    <property type="entry name" value="Universal_stress_UspA"/>
</dbReference>
<dbReference type="EMBL" id="JABBNB010000008">
    <property type="protein sequence ID" value="NMO01603.1"/>
    <property type="molecule type" value="Genomic_DNA"/>
</dbReference>
<keyword evidence="3" id="KW-0067">ATP-binding</keyword>
<dbReference type="PANTHER" id="PTHR46268:SF27">
    <property type="entry name" value="UNIVERSAL STRESS PROTEIN RV2623"/>
    <property type="match status" value="1"/>
</dbReference>
<gene>
    <name evidence="5" type="ORF">HH308_10300</name>
</gene>
<name>A0A848KYW8_9ACTN</name>
<accession>A0A848KYW8</accession>
<feature type="domain" description="UspA" evidence="4">
    <location>
        <begin position="156"/>
        <end position="295"/>
    </location>
</feature>
<comment type="similarity">
    <text evidence="1">Belongs to the universal stress protein A family.</text>
</comment>
<dbReference type="InterPro" id="IPR006016">
    <property type="entry name" value="UspA"/>
</dbReference>
<reference evidence="5 6" key="1">
    <citation type="submission" date="2020-04" db="EMBL/GenBank/DDBJ databases">
        <title>Gordonia sp. nov. TBRC 11910.</title>
        <authorList>
            <person name="Suriyachadkun C."/>
        </authorList>
    </citation>
    <scope>NUCLEOTIDE SEQUENCE [LARGE SCALE GENOMIC DNA]</scope>
    <source>
        <strain evidence="5 6">TBRC 11910</strain>
    </source>
</reference>